<name>A0A9E4N5S9_9GAMM</name>
<evidence type="ECO:0000313" key="6">
    <source>
        <dbReference type="Proteomes" id="UP000886667"/>
    </source>
</evidence>
<organism evidence="5 6">
    <name type="scientific">Candidatus Thiodiazotropha taylori</name>
    <dbReference type="NCBI Taxonomy" id="2792791"/>
    <lineage>
        <taxon>Bacteria</taxon>
        <taxon>Pseudomonadati</taxon>
        <taxon>Pseudomonadota</taxon>
        <taxon>Gammaproteobacteria</taxon>
        <taxon>Chromatiales</taxon>
        <taxon>Sedimenticolaceae</taxon>
        <taxon>Candidatus Thiodiazotropha</taxon>
    </lineage>
</organism>
<protein>
    <submittedName>
        <fullName evidence="5">VRR-NUC domain-containing protein</fullName>
    </submittedName>
</protein>
<evidence type="ECO:0000256" key="3">
    <source>
        <dbReference type="ARBA" id="ARBA00022801"/>
    </source>
</evidence>
<dbReference type="GO" id="GO:0004518">
    <property type="term" value="F:nuclease activity"/>
    <property type="evidence" value="ECO:0007669"/>
    <property type="project" value="UniProtKB-KW"/>
</dbReference>
<dbReference type="InterPro" id="IPR011856">
    <property type="entry name" value="tRNA_endonuc-like_dom_sf"/>
</dbReference>
<keyword evidence="2" id="KW-0540">Nuclease</keyword>
<evidence type="ECO:0000313" key="5">
    <source>
        <dbReference type="EMBL" id="MCG7948058.1"/>
    </source>
</evidence>
<sequence length="92" mass="10423">MRERDVEKYLREEIQKLGGECLKWVSPGRSGVPDRIIMVPGDKARFVEVKPPGGKPTTLQKRMHRRLITLGQHVAIVDSKEAVDEYVAELIA</sequence>
<keyword evidence="3" id="KW-0378">Hydrolase</keyword>
<feature type="domain" description="VRR-NUC" evidence="4">
    <location>
        <begin position="1"/>
        <end position="81"/>
    </location>
</feature>
<proteinExistence type="predicted"/>
<dbReference type="SMART" id="SM00990">
    <property type="entry name" value="VRR_NUC"/>
    <property type="match status" value="1"/>
</dbReference>
<evidence type="ECO:0000256" key="1">
    <source>
        <dbReference type="ARBA" id="ARBA00001946"/>
    </source>
</evidence>
<comment type="cofactor">
    <cofactor evidence="1">
        <name>Mg(2+)</name>
        <dbReference type="ChEBI" id="CHEBI:18420"/>
    </cofactor>
</comment>
<dbReference type="Gene3D" id="3.40.1350.10">
    <property type="match status" value="1"/>
</dbReference>
<dbReference type="AlphaFoldDB" id="A0A9E4N5S9"/>
<dbReference type="InterPro" id="IPR014883">
    <property type="entry name" value="VRR_NUC"/>
</dbReference>
<accession>A0A9E4N5S9</accession>
<comment type="caution">
    <text evidence="5">The sequence shown here is derived from an EMBL/GenBank/DDBJ whole genome shotgun (WGS) entry which is preliminary data.</text>
</comment>
<reference evidence="5" key="1">
    <citation type="journal article" date="2021" name="Proc. Natl. Acad. Sci. U.S.A.">
        <title>Global biogeography of chemosynthetic symbionts reveals both localized and globally distributed symbiont groups. .</title>
        <authorList>
            <person name="Osvatic J.T."/>
            <person name="Wilkins L.G.E."/>
            <person name="Leibrecht L."/>
            <person name="Leray M."/>
            <person name="Zauner S."/>
            <person name="Polzin J."/>
            <person name="Camacho Y."/>
            <person name="Gros O."/>
            <person name="van Gils J.A."/>
            <person name="Eisen J.A."/>
            <person name="Petersen J.M."/>
            <person name="Yuen B."/>
        </authorList>
    </citation>
    <scope>NUCLEOTIDE SEQUENCE</scope>
    <source>
        <strain evidence="5">MAGclacostrist064TRANS</strain>
    </source>
</reference>
<evidence type="ECO:0000256" key="2">
    <source>
        <dbReference type="ARBA" id="ARBA00022722"/>
    </source>
</evidence>
<gene>
    <name evidence="5" type="ORF">JAZ07_17070</name>
</gene>
<evidence type="ECO:0000259" key="4">
    <source>
        <dbReference type="SMART" id="SM00990"/>
    </source>
</evidence>
<dbReference type="GO" id="GO:0003676">
    <property type="term" value="F:nucleic acid binding"/>
    <property type="evidence" value="ECO:0007669"/>
    <property type="project" value="InterPro"/>
</dbReference>
<dbReference type="EMBL" id="JAEPCM010000606">
    <property type="protein sequence ID" value="MCG7948058.1"/>
    <property type="molecule type" value="Genomic_DNA"/>
</dbReference>
<dbReference type="Proteomes" id="UP000886667">
    <property type="component" value="Unassembled WGS sequence"/>
</dbReference>
<dbReference type="GO" id="GO:0016788">
    <property type="term" value="F:hydrolase activity, acting on ester bonds"/>
    <property type="evidence" value="ECO:0007669"/>
    <property type="project" value="InterPro"/>
</dbReference>